<gene>
    <name evidence="1" type="ORF">T230_13435</name>
</gene>
<protein>
    <submittedName>
        <fullName evidence="1">Uncharacterized protein</fullName>
    </submittedName>
</protein>
<accession>W2CGA7</accession>
<evidence type="ECO:0000313" key="1">
    <source>
        <dbReference type="EMBL" id="ETK06269.1"/>
    </source>
</evidence>
<proteinExistence type="predicted"/>
<sequence>MRLMVSGNKLFTLVFNYTESNKVILSKYVDRVINSIQAPK</sequence>
<dbReference type="PATRIC" id="fig|1411022.3.peg.1746"/>
<organism evidence="1 2">
    <name type="scientific">Tannerella sp. oral taxon BU063 isolate Cell 1/3</name>
    <dbReference type="NCBI Taxonomy" id="1411022"/>
    <lineage>
        <taxon>Bacteria</taxon>
        <taxon>Pseudomonadati</taxon>
        <taxon>Bacteroidota</taxon>
        <taxon>Bacteroidia</taxon>
        <taxon>Bacteroidales</taxon>
        <taxon>Tannerellaceae</taxon>
        <taxon>Tannerella</taxon>
    </lineage>
</organism>
<reference evidence="1 2" key="1">
    <citation type="submission" date="2013-11" db="EMBL/GenBank/DDBJ databases">
        <title>Single cell genomics of uncultured Tannerella BU063 (oral taxon 286).</title>
        <authorList>
            <person name="Beall C.J."/>
            <person name="Campbell A.G."/>
            <person name="Griffen A.L."/>
            <person name="Podar M."/>
            <person name="Leys E.J."/>
        </authorList>
    </citation>
    <scope>NUCLEOTIDE SEQUENCE [LARGE SCALE GENOMIC DNA]</scope>
    <source>
        <strain evidence="1">Cell 1/3</strain>
    </source>
</reference>
<dbReference type="Proteomes" id="UP000034982">
    <property type="component" value="Unassembled WGS sequence"/>
</dbReference>
<comment type="caution">
    <text evidence="1">The sequence shown here is derived from an EMBL/GenBank/DDBJ whole genome shotgun (WGS) entry which is preliminary data.</text>
</comment>
<evidence type="ECO:0000313" key="2">
    <source>
        <dbReference type="Proteomes" id="UP000034982"/>
    </source>
</evidence>
<name>W2CGA7_9BACT</name>
<dbReference type="EMBL" id="AYYE01001195">
    <property type="protein sequence ID" value="ETK06269.1"/>
    <property type="molecule type" value="Genomic_DNA"/>
</dbReference>
<dbReference type="AlphaFoldDB" id="W2CGA7"/>